<dbReference type="Gene3D" id="3.90.480.10">
    <property type="entry name" value="Sulfite Reductase Hemoprotein,Domain 2"/>
    <property type="match status" value="1"/>
</dbReference>
<dbReference type="Pfam" id="PF03460">
    <property type="entry name" value="NIR_SIR_ferr"/>
    <property type="match status" value="1"/>
</dbReference>
<dbReference type="InterPro" id="IPR005117">
    <property type="entry name" value="NiRdtase/SiRdtase_haem-b_fer"/>
</dbReference>
<dbReference type="Gene3D" id="3.30.413.10">
    <property type="entry name" value="Sulfite Reductase Hemoprotein, domain 1"/>
    <property type="match status" value="2"/>
</dbReference>
<evidence type="ECO:0000259" key="7">
    <source>
        <dbReference type="Pfam" id="PF03460"/>
    </source>
</evidence>
<protein>
    <submittedName>
        <fullName evidence="8">Precorrin-3B synthase</fullName>
        <ecNumber evidence="8">1.14.13.83</ecNumber>
    </submittedName>
</protein>
<evidence type="ECO:0000256" key="3">
    <source>
        <dbReference type="ARBA" id="ARBA00022723"/>
    </source>
</evidence>
<dbReference type="InterPro" id="IPR045854">
    <property type="entry name" value="NO2/SO3_Rdtase_4Fe4S_sf"/>
</dbReference>
<sequence>MADVATEDDATMYRAGTDMQMHWNAEARPAVRRGECPTLGKPMPTGDGLLARLRTRDGVLTPPQLRALALAAQEHGNGIVEVTARGSLQIRGVREETIVPLERSLKEAGIEALPGIAIEVGPLSGLDADEFTDMRPIAEDLRAAIADHEPLLVLAPKLSITLDGGGRYHLGDVASDIKIAAYRDSGGQIRHLMSVGGDNRTACRLAILEERQIVSSIMALLAFMASRGPSTRGKELDAAMLADLFHPDASLVRVELPTQSPAPAGRVATDAKDAVLGLVLPYCQIDSTSLATLADRLIEIDAGELRFAPKHGFFVTGLEKEKVEDVATLATTLGFWLDPKDPRQSIALCVGARGCASAFYDTHEVADSVLRHAQGLLDGSLTLHLSGCAKGCAHPSRSALALVGTPTGYGLVVNGAASSPPERYLVASELNSALEGLASLAMPSNETGHTVCDRLMKLGARRIAEALLLEKT</sequence>
<name>A0ABT8YQQ2_9HYPH</name>
<feature type="domain" description="Nitrite/Sulfite reductase ferredoxin-like" evidence="7">
    <location>
        <begin position="42"/>
        <end position="108"/>
    </location>
</feature>
<dbReference type="SUPFAM" id="SSF55124">
    <property type="entry name" value="Nitrite/Sulfite reductase N-terminal domain-like"/>
    <property type="match status" value="1"/>
</dbReference>
<evidence type="ECO:0000256" key="1">
    <source>
        <dbReference type="ARBA" id="ARBA00022485"/>
    </source>
</evidence>
<reference evidence="8" key="2">
    <citation type="submission" date="2023-07" db="EMBL/GenBank/DDBJ databases">
        <authorList>
            <person name="Shen H."/>
        </authorList>
    </citation>
    <scope>NUCLEOTIDE SEQUENCE</scope>
    <source>
        <strain evidence="8">TNR-22</strain>
    </source>
</reference>
<organism evidence="8 9">
    <name type="scientific">Rhizobium alvei</name>
    <dbReference type="NCBI Taxonomy" id="1132659"/>
    <lineage>
        <taxon>Bacteria</taxon>
        <taxon>Pseudomonadati</taxon>
        <taxon>Pseudomonadota</taxon>
        <taxon>Alphaproteobacteria</taxon>
        <taxon>Hyphomicrobiales</taxon>
        <taxon>Rhizobiaceae</taxon>
        <taxon>Rhizobium/Agrobacterium group</taxon>
        <taxon>Rhizobium</taxon>
    </lineage>
</organism>
<accession>A0ABT8YQQ2</accession>
<evidence type="ECO:0000256" key="2">
    <source>
        <dbReference type="ARBA" id="ARBA00022617"/>
    </source>
</evidence>
<dbReference type="PANTHER" id="PTHR32439:SF9">
    <property type="entry name" value="BLR3264 PROTEIN"/>
    <property type="match status" value="1"/>
</dbReference>
<keyword evidence="5" id="KW-0408">Iron</keyword>
<dbReference type="SUPFAM" id="SSF56014">
    <property type="entry name" value="Nitrite and sulphite reductase 4Fe-4S domain-like"/>
    <property type="match status" value="2"/>
</dbReference>
<reference evidence="8" key="1">
    <citation type="journal article" date="2015" name="Int. J. Syst. Evol. Microbiol.">
        <title>Rhizobium alvei sp. nov., isolated from a freshwater river.</title>
        <authorList>
            <person name="Sheu S.Y."/>
            <person name="Huang H.W."/>
            <person name="Young C.C."/>
            <person name="Chen W.M."/>
        </authorList>
    </citation>
    <scope>NUCLEOTIDE SEQUENCE</scope>
    <source>
        <strain evidence="8">TNR-22</strain>
    </source>
</reference>
<dbReference type="NCBIfam" id="TIGR02435">
    <property type="entry name" value="CobG"/>
    <property type="match status" value="1"/>
</dbReference>
<dbReference type="RefSeq" id="WP_304377613.1">
    <property type="nucleotide sequence ID" value="NZ_JAUOZU010000013.1"/>
</dbReference>
<evidence type="ECO:0000256" key="6">
    <source>
        <dbReference type="ARBA" id="ARBA00023014"/>
    </source>
</evidence>
<gene>
    <name evidence="8" type="primary">cobG</name>
    <name evidence="8" type="ORF">Q4481_17080</name>
</gene>
<dbReference type="InterPro" id="IPR012798">
    <property type="entry name" value="Cbl_synth_CobG-like"/>
</dbReference>
<dbReference type="InterPro" id="IPR051329">
    <property type="entry name" value="NIR_SIR_4Fe-4S"/>
</dbReference>
<evidence type="ECO:0000313" key="9">
    <source>
        <dbReference type="Proteomes" id="UP001174932"/>
    </source>
</evidence>
<dbReference type="Proteomes" id="UP001174932">
    <property type="component" value="Unassembled WGS sequence"/>
</dbReference>
<dbReference type="GO" id="GO:0043818">
    <property type="term" value="F:precorrin-3B synthase activity"/>
    <property type="evidence" value="ECO:0007669"/>
    <property type="project" value="UniProtKB-EC"/>
</dbReference>
<evidence type="ECO:0000256" key="5">
    <source>
        <dbReference type="ARBA" id="ARBA00023004"/>
    </source>
</evidence>
<keyword evidence="1" id="KW-0004">4Fe-4S</keyword>
<keyword evidence="6" id="KW-0411">Iron-sulfur</keyword>
<evidence type="ECO:0000313" key="8">
    <source>
        <dbReference type="EMBL" id="MDO6965678.1"/>
    </source>
</evidence>
<keyword evidence="9" id="KW-1185">Reference proteome</keyword>
<keyword evidence="3" id="KW-0479">Metal-binding</keyword>
<keyword evidence="2" id="KW-0349">Heme</keyword>
<comment type="caution">
    <text evidence="8">The sequence shown here is derived from an EMBL/GenBank/DDBJ whole genome shotgun (WGS) entry which is preliminary data.</text>
</comment>
<dbReference type="EC" id="1.14.13.83" evidence="8"/>
<dbReference type="PANTHER" id="PTHR32439">
    <property type="entry name" value="FERREDOXIN--NITRITE REDUCTASE, CHLOROPLASTIC"/>
    <property type="match status" value="1"/>
</dbReference>
<dbReference type="EMBL" id="JAUOZU010000013">
    <property type="protein sequence ID" value="MDO6965678.1"/>
    <property type="molecule type" value="Genomic_DNA"/>
</dbReference>
<keyword evidence="4 8" id="KW-0560">Oxidoreductase</keyword>
<evidence type="ECO:0000256" key="4">
    <source>
        <dbReference type="ARBA" id="ARBA00023002"/>
    </source>
</evidence>
<dbReference type="InterPro" id="IPR036136">
    <property type="entry name" value="Nit/Sulf_reduc_fer-like_dom_sf"/>
</dbReference>
<proteinExistence type="predicted"/>